<evidence type="ECO:0000313" key="10">
    <source>
        <dbReference type="EMBL" id="AGT08712.1"/>
    </source>
</evidence>
<keyword evidence="6 8" id="KW-1133">Transmembrane helix</keyword>
<dbReference type="CDD" id="cd17320">
    <property type="entry name" value="MFS_MdfA_MDR_like"/>
    <property type="match status" value="1"/>
</dbReference>
<dbReference type="PATRIC" id="fig|1367847.3.peg.1588"/>
<keyword evidence="3 8" id="KW-0813">Transport</keyword>
<accession>S5XU46</accession>
<dbReference type="InterPro" id="IPR011701">
    <property type="entry name" value="MFS"/>
</dbReference>
<evidence type="ECO:0000256" key="7">
    <source>
        <dbReference type="ARBA" id="ARBA00023136"/>
    </source>
</evidence>
<evidence type="ECO:0000256" key="6">
    <source>
        <dbReference type="ARBA" id="ARBA00022989"/>
    </source>
</evidence>
<keyword evidence="4" id="KW-1003">Cell membrane</keyword>
<feature type="transmembrane region" description="Helical" evidence="8">
    <location>
        <begin position="369"/>
        <end position="389"/>
    </location>
</feature>
<dbReference type="InterPro" id="IPR020846">
    <property type="entry name" value="MFS_dom"/>
</dbReference>
<dbReference type="PROSITE" id="PS50850">
    <property type="entry name" value="MFS"/>
    <property type="match status" value="1"/>
</dbReference>
<feature type="domain" description="Major facilitator superfamily (MFS) profile" evidence="9">
    <location>
        <begin position="5"/>
        <end position="396"/>
    </location>
</feature>
<evidence type="ECO:0000256" key="5">
    <source>
        <dbReference type="ARBA" id="ARBA00022692"/>
    </source>
</evidence>
<feature type="transmembrane region" description="Helical" evidence="8">
    <location>
        <begin position="75"/>
        <end position="93"/>
    </location>
</feature>
<dbReference type="OrthoDB" id="9800416at2"/>
<feature type="transmembrane region" description="Helical" evidence="8">
    <location>
        <begin position="99"/>
        <end position="120"/>
    </location>
</feature>
<gene>
    <name evidence="10" type="ORF">JCM7686_1611</name>
</gene>
<evidence type="ECO:0000256" key="8">
    <source>
        <dbReference type="RuleBase" id="RU365088"/>
    </source>
</evidence>
<comment type="similarity">
    <text evidence="2 8">Belongs to the major facilitator superfamily. Bcr/CmlA family.</text>
</comment>
<dbReference type="PANTHER" id="PTHR23502:SF132">
    <property type="entry name" value="POLYAMINE TRANSPORTER 2-RELATED"/>
    <property type="match status" value="1"/>
</dbReference>
<dbReference type="Pfam" id="PF07690">
    <property type="entry name" value="MFS_1"/>
    <property type="match status" value="1"/>
</dbReference>
<dbReference type="Proteomes" id="UP000015480">
    <property type="component" value="Chromosome"/>
</dbReference>
<protein>
    <recommendedName>
        <fullName evidence="8">Bcr/CflA family efflux transporter</fullName>
    </recommendedName>
</protein>
<sequence length="398" mass="41670">MQASMFRMALLLGLLSAVGPFAIDMYLPALPQIAHDLGASDARAQQTLSIYFLVFGVAQMIYGPMADAIGRRKPLLIGVGLFLVASLAATLAQDMTTLIIARAFQALGAATLMVVPRAIVRDSATGTDATRMMAAIMIVISISPMLAPMFGSGVMAFAGWRSIFGCLAAASVIALLLILFVLPETQDPKDRQPVRLDAMLAGMKTLLQSRRFMGLSMIGGFAMASFFVYLAAAPFVYTGQYELSPTGFSVVFAINAIGFFAASQFAGRLGELLGMERLIAYGVTGFLIATALLTLVVWAGFQSLPLIVAGLFIANAFLGVVMPTAMVLSLDPHPQIAGLASSLGGTLQMLTGSAMIALCGGLFSKGAIGMVGAILICAALAWVSAVLALPRLRLALRA</sequence>
<feature type="transmembrane region" description="Helical" evidence="8">
    <location>
        <begin position="162"/>
        <end position="182"/>
    </location>
</feature>
<proteinExistence type="inferred from homology"/>
<evidence type="ECO:0000256" key="1">
    <source>
        <dbReference type="ARBA" id="ARBA00004651"/>
    </source>
</evidence>
<dbReference type="GO" id="GO:1990961">
    <property type="term" value="P:xenobiotic detoxification by transmembrane export across the plasma membrane"/>
    <property type="evidence" value="ECO:0007669"/>
    <property type="project" value="InterPro"/>
</dbReference>
<feature type="transmembrane region" description="Helical" evidence="8">
    <location>
        <begin position="212"/>
        <end position="236"/>
    </location>
</feature>
<keyword evidence="11" id="KW-1185">Reference proteome</keyword>
<feature type="transmembrane region" description="Helical" evidence="8">
    <location>
        <begin position="132"/>
        <end position="150"/>
    </location>
</feature>
<reference evidence="10 11" key="1">
    <citation type="journal article" date="2014" name="BMC Genomics">
        <title>Architecture and functions of a multipartite genome of the methylotrophic bacterium Paracoccus aminophilus JCM 7686, containing primary and secondary chromids.</title>
        <authorList>
            <person name="Dziewit L."/>
            <person name="Czarnecki J."/>
            <person name="Wibberg D."/>
            <person name="Radlinska M."/>
            <person name="Mrozek P."/>
            <person name="Szymczak M."/>
            <person name="Schluter A."/>
            <person name="Puhler A."/>
            <person name="Bartosik D."/>
        </authorList>
    </citation>
    <scope>NUCLEOTIDE SEQUENCE [LARGE SCALE GENOMIC DNA]</scope>
    <source>
        <strain evidence="10">JCM 7686</strain>
    </source>
</reference>
<feature type="transmembrane region" description="Helical" evidence="8">
    <location>
        <begin position="307"/>
        <end position="330"/>
    </location>
</feature>
<dbReference type="STRING" id="1367847.JCM7686_1611"/>
<dbReference type="InterPro" id="IPR036259">
    <property type="entry name" value="MFS_trans_sf"/>
</dbReference>
<dbReference type="PANTHER" id="PTHR23502">
    <property type="entry name" value="MAJOR FACILITATOR SUPERFAMILY"/>
    <property type="match status" value="1"/>
</dbReference>
<feature type="transmembrane region" description="Helical" evidence="8">
    <location>
        <begin position="278"/>
        <end position="301"/>
    </location>
</feature>
<organism evidence="10 11">
    <name type="scientific">Paracoccus aminophilus JCM 7686</name>
    <dbReference type="NCBI Taxonomy" id="1367847"/>
    <lineage>
        <taxon>Bacteria</taxon>
        <taxon>Pseudomonadati</taxon>
        <taxon>Pseudomonadota</taxon>
        <taxon>Alphaproteobacteria</taxon>
        <taxon>Rhodobacterales</taxon>
        <taxon>Paracoccaceae</taxon>
        <taxon>Paracoccus</taxon>
    </lineage>
</organism>
<feature type="transmembrane region" description="Helical" evidence="8">
    <location>
        <begin position="342"/>
        <end position="363"/>
    </location>
</feature>
<dbReference type="GO" id="GO:0042910">
    <property type="term" value="F:xenobiotic transmembrane transporter activity"/>
    <property type="evidence" value="ECO:0007669"/>
    <property type="project" value="InterPro"/>
</dbReference>
<evidence type="ECO:0000256" key="3">
    <source>
        <dbReference type="ARBA" id="ARBA00022448"/>
    </source>
</evidence>
<dbReference type="EMBL" id="CP006650">
    <property type="protein sequence ID" value="AGT08712.1"/>
    <property type="molecule type" value="Genomic_DNA"/>
</dbReference>
<name>S5XU46_PARAH</name>
<dbReference type="NCBIfam" id="TIGR00710">
    <property type="entry name" value="efflux_Bcr_CflA"/>
    <property type="match status" value="1"/>
</dbReference>
<dbReference type="HOGENOM" id="CLU_001265_47_1_5"/>
<dbReference type="KEGG" id="pami:JCM7686_1611"/>
<dbReference type="GO" id="GO:0005886">
    <property type="term" value="C:plasma membrane"/>
    <property type="evidence" value="ECO:0007669"/>
    <property type="project" value="UniProtKB-SubCell"/>
</dbReference>
<dbReference type="SUPFAM" id="SSF103473">
    <property type="entry name" value="MFS general substrate transporter"/>
    <property type="match status" value="1"/>
</dbReference>
<dbReference type="RefSeq" id="WP_020950350.1">
    <property type="nucleotide sequence ID" value="NC_022041.1"/>
</dbReference>
<feature type="transmembrane region" description="Helical" evidence="8">
    <location>
        <begin position="46"/>
        <end position="63"/>
    </location>
</feature>
<feature type="transmembrane region" description="Helical" evidence="8">
    <location>
        <begin position="248"/>
        <end position="266"/>
    </location>
</feature>
<keyword evidence="7 8" id="KW-0472">Membrane</keyword>
<evidence type="ECO:0000259" key="9">
    <source>
        <dbReference type="PROSITE" id="PS50850"/>
    </source>
</evidence>
<dbReference type="Gene3D" id="1.20.1720.10">
    <property type="entry name" value="Multidrug resistance protein D"/>
    <property type="match status" value="1"/>
</dbReference>
<comment type="caution">
    <text evidence="8">Lacks conserved residue(s) required for the propagation of feature annotation.</text>
</comment>
<evidence type="ECO:0000256" key="4">
    <source>
        <dbReference type="ARBA" id="ARBA00022475"/>
    </source>
</evidence>
<evidence type="ECO:0000313" key="11">
    <source>
        <dbReference type="Proteomes" id="UP000015480"/>
    </source>
</evidence>
<keyword evidence="5 8" id="KW-0812">Transmembrane</keyword>
<dbReference type="GO" id="GO:0015385">
    <property type="term" value="F:sodium:proton antiporter activity"/>
    <property type="evidence" value="ECO:0007669"/>
    <property type="project" value="TreeGrafter"/>
</dbReference>
<dbReference type="AlphaFoldDB" id="S5XU46"/>
<keyword evidence="8" id="KW-0997">Cell inner membrane</keyword>
<dbReference type="InterPro" id="IPR004812">
    <property type="entry name" value="Efflux_drug-R_Bcr/CmlA"/>
</dbReference>
<evidence type="ECO:0000256" key="2">
    <source>
        <dbReference type="ARBA" id="ARBA00006236"/>
    </source>
</evidence>
<dbReference type="eggNOG" id="COG2814">
    <property type="taxonomic scope" value="Bacteria"/>
</dbReference>
<comment type="subcellular location">
    <subcellularLocation>
        <location evidence="8">Cell inner membrane</location>
        <topology evidence="8">Multi-pass membrane protein</topology>
    </subcellularLocation>
    <subcellularLocation>
        <location evidence="1">Cell membrane</location>
        <topology evidence="1">Multi-pass membrane protein</topology>
    </subcellularLocation>
</comment>